<reference evidence="1" key="1">
    <citation type="submission" date="2018-07" db="EMBL/GenBank/DDBJ databases">
        <authorList>
            <person name="Quirk P.G."/>
            <person name="Krulwich T.A."/>
        </authorList>
    </citation>
    <scope>NUCLEOTIDE SEQUENCE</scope>
</reference>
<reference evidence="1" key="2">
    <citation type="journal article" date="2019" name="Mol. Phylogenet. Evol.">
        <title>Reassessment of the classification of bryopsidales (chlorophyta) based on chloroplast phylogenomic analyses.</title>
        <authorList>
            <person name="Cremen M.C."/>
            <person name="Leliaert F."/>
            <person name="West J."/>
            <person name="Lam D.W."/>
            <person name="Shimada S."/>
            <person name="Lopez-Bautista J.M."/>
            <person name="Verbruggen H."/>
        </authorList>
    </citation>
    <scope>NUCLEOTIDE SEQUENCE</scope>
</reference>
<gene>
    <name evidence="1" type="primary">orf824</name>
</gene>
<dbReference type="EMBL" id="MH591083">
    <property type="protein sequence ID" value="AYC63911.1"/>
    <property type="molecule type" value="Genomic_DNA"/>
</dbReference>
<geneLocation type="chloroplast" evidence="1"/>
<keyword evidence="1" id="KW-0150">Chloroplast</keyword>
<organism evidence="1">
    <name type="scientific">Flabellia petiolata</name>
    <dbReference type="NCBI Taxonomy" id="189428"/>
    <lineage>
        <taxon>Eukaryota</taxon>
        <taxon>Viridiplantae</taxon>
        <taxon>Chlorophyta</taxon>
        <taxon>core chlorophytes</taxon>
        <taxon>Ulvophyceae</taxon>
        <taxon>TCBD clade</taxon>
        <taxon>Bryopsidales</taxon>
        <taxon>Halimedineae</taxon>
        <taxon>Halimedaceae</taxon>
        <taxon>Udoteae</taxon>
        <taxon>Flabellia</taxon>
    </lineage>
</organism>
<sequence>MEVTQKKSNQIIFKDIQSLNLLDINFRTLAIGLQLKLKYINNYSVFKNKFIKIYFKDLKKKNFEFQRKYFFYHPISEQRFFCEFKINKKDLLFEKNTCILSVNRQGISVKNFLSKIYRIEKYRGAFINLSYFNKSKNFISGQRPKSKNPAAAFGGPKTAEKPPLNFFYQRVSKKIKLNTHALFYLFLKKSASLKNFTKKWIRQNKKFKLKIINWKNTPTHKYIFLIHLLDFLNTQQILKGFTKKKKVKIGQNAYIRIFICINKKSEYKKYEKTNNQNKLNEPTPRCAKAALKRLPSGPKGASVDTRQAGAPQVSKRGIKRLPECASRPPRANSKGANVGQSDKIFYSYFKNGKYRLNNFGILICSVKKNKFPQTSSNSFSDFFVEGFTLFFFKFKSTVFLKSLWSILYKKNFKNIYIPRLGFSTFTTKNRIKYESQSTWYFFGDYKTGRFSARYSTYLKNKKLSQLNPGKKIFLIGEVLPQSLTSVSIGIFKYKAVSFINRVYSNKLQKKVLDFYLNSYYILLKNFYLLKNFKIRFSKQKPKKPIFNNFYPIFNYKDFSFFTNSTTTNMNNCKVESISKKSLKYFLFYNKNNFHNYSIRYFKSKIMPSVVKEKKFRIYKKNLNRSFFLLIRTLSLYKCFKFTNKNINNFFSLNFIYYKKIKFFRIKKVNFTILNALKRPELNLIYKKCLTSTSRQNGLCYQSNFLLIPLFDKKFKLFLISILPIFLRRLTKLSYKYKTIHENTNILKINLVKTNRLKISKNFCNLKIIQKNFFQSFENQIFIRFFLSVDCGEIIAQKTAEKRPPRKCFFYQKFRFFFMENKSNK</sequence>
<evidence type="ECO:0000313" key="1">
    <source>
        <dbReference type="EMBL" id="AYC63911.1"/>
    </source>
</evidence>
<name>A0A386AX21_9CHLO</name>
<proteinExistence type="predicted"/>
<accession>A0A386AX21</accession>
<dbReference type="AlphaFoldDB" id="A0A386AX21"/>
<keyword evidence="1" id="KW-0934">Plastid</keyword>
<protein>
    <submittedName>
        <fullName evidence="1">Uncharacterized protein</fullName>
    </submittedName>
</protein>